<organism evidence="1 2">
    <name type="scientific">Chryseolinea lacunae</name>
    <dbReference type="NCBI Taxonomy" id="2801331"/>
    <lineage>
        <taxon>Bacteria</taxon>
        <taxon>Pseudomonadati</taxon>
        <taxon>Bacteroidota</taxon>
        <taxon>Cytophagia</taxon>
        <taxon>Cytophagales</taxon>
        <taxon>Fulvivirgaceae</taxon>
        <taxon>Chryseolinea</taxon>
    </lineage>
</organism>
<dbReference type="RefSeq" id="WP_202007374.1">
    <property type="nucleotide sequence ID" value="NZ_JAERRB010000001.1"/>
</dbReference>
<accession>A0ABS1KLB0</accession>
<evidence type="ECO:0000313" key="1">
    <source>
        <dbReference type="EMBL" id="MBL0740244.1"/>
    </source>
</evidence>
<comment type="caution">
    <text evidence="1">The sequence shown here is derived from an EMBL/GenBank/DDBJ whole genome shotgun (WGS) entry which is preliminary data.</text>
</comment>
<dbReference type="SUPFAM" id="SSF117281">
    <property type="entry name" value="Kelch motif"/>
    <property type="match status" value="2"/>
</dbReference>
<dbReference type="Pfam" id="PF24996">
    <property type="entry name" value="NANM"/>
    <property type="match status" value="1"/>
</dbReference>
<dbReference type="Proteomes" id="UP000613030">
    <property type="component" value="Unassembled WGS sequence"/>
</dbReference>
<keyword evidence="2" id="KW-1185">Reference proteome</keyword>
<dbReference type="PANTHER" id="PTHR45632:SF5">
    <property type="entry name" value="KELCH-LIKE PROTEIN 22"/>
    <property type="match status" value="1"/>
</dbReference>
<name>A0ABS1KLB0_9BACT</name>
<dbReference type="PANTHER" id="PTHR45632">
    <property type="entry name" value="LD33804P"/>
    <property type="match status" value="1"/>
</dbReference>
<dbReference type="InterPro" id="IPR015915">
    <property type="entry name" value="Kelch-typ_b-propeller"/>
</dbReference>
<dbReference type="Gene3D" id="2.120.10.80">
    <property type="entry name" value="Kelch-type beta propeller"/>
    <property type="match status" value="2"/>
</dbReference>
<dbReference type="EMBL" id="JAERRB010000001">
    <property type="protein sequence ID" value="MBL0740244.1"/>
    <property type="molecule type" value="Genomic_DNA"/>
</dbReference>
<evidence type="ECO:0000313" key="2">
    <source>
        <dbReference type="Proteomes" id="UP000613030"/>
    </source>
</evidence>
<protein>
    <submittedName>
        <fullName evidence="1">Galactose oxidase</fullName>
    </submittedName>
</protein>
<reference evidence="1 2" key="1">
    <citation type="submission" date="2021-01" db="EMBL/GenBank/DDBJ databases">
        <title>Chryseolinea sp. Jin1 Genome sequencing and assembly.</title>
        <authorList>
            <person name="Kim I."/>
        </authorList>
    </citation>
    <scope>NUCLEOTIDE SEQUENCE [LARGE SCALE GENOMIC DNA]</scope>
    <source>
        <strain evidence="1 2">Jin1</strain>
    </source>
</reference>
<dbReference type="SMART" id="SM00612">
    <property type="entry name" value="Kelch"/>
    <property type="match status" value="3"/>
</dbReference>
<dbReference type="InterPro" id="IPR056734">
    <property type="entry name" value="NANM"/>
</dbReference>
<gene>
    <name evidence="1" type="ORF">JI741_03390</name>
</gene>
<dbReference type="InterPro" id="IPR006652">
    <property type="entry name" value="Kelch_1"/>
</dbReference>
<proteinExistence type="predicted"/>
<sequence length="344" mass="38064">MNRKRVDFPRVLKVGATLLVSLRIFLSLTGCSSSTDTTVYLGDWYKKSSYEGVARSGAVSFVIDGKVYVGIGYDGDKWLKDFYQYDADKNNWFKKADFPGIARSAAVAFTANGKGYVGTGSDGTNYLKDFYEYDPLTDSWTQVADFTGSGRFEATAFAIDNIGYVCAGYDGNYLKDMYAYDPQSNTWSQKASYSGDKLINAFAFAIDGKGFLGGGMNNGILNQEFWEYDPINDKWTEKNDLQDDTADDDANDSGYTIARQLAVTFVINGKGYVGLGTRSTLDAQIWEYNPTLDQWTEKTSFEGSLREAAVGFALGDKGYVSTGRSSSLRFDDLWMFDPNAADVD</sequence>